<comment type="caution">
    <text evidence="1">The sequence shown here is derived from an EMBL/GenBank/DDBJ whole genome shotgun (WGS) entry which is preliminary data.</text>
</comment>
<sequence>MSTDNTALRGKALYQEHIRSLVETQESLGKIVAIDIESGDYEIDSDLLVASRRLRIRHASARIWAERIGYNAVYAVGGTRTRTTIP</sequence>
<gene>
    <name evidence="1" type="ORF">HNQ39_002878</name>
</gene>
<protein>
    <submittedName>
        <fullName evidence="1">Uncharacterized protein</fullName>
    </submittedName>
</protein>
<dbReference type="EMBL" id="JACHGW010000002">
    <property type="protein sequence ID" value="MBB6051087.1"/>
    <property type="molecule type" value="Genomic_DNA"/>
</dbReference>
<evidence type="ECO:0000313" key="1">
    <source>
        <dbReference type="EMBL" id="MBB6051087.1"/>
    </source>
</evidence>
<dbReference type="Proteomes" id="UP000520814">
    <property type="component" value="Unassembled WGS sequence"/>
</dbReference>
<keyword evidence="2" id="KW-1185">Reference proteome</keyword>
<dbReference type="RefSeq" id="WP_184197242.1">
    <property type="nucleotide sequence ID" value="NZ_JACHGW010000002.1"/>
</dbReference>
<proteinExistence type="predicted"/>
<reference evidence="1 2" key="1">
    <citation type="submission" date="2020-08" db="EMBL/GenBank/DDBJ databases">
        <title>Genomic Encyclopedia of Type Strains, Phase IV (KMG-IV): sequencing the most valuable type-strain genomes for metagenomic binning, comparative biology and taxonomic classification.</title>
        <authorList>
            <person name="Goeker M."/>
        </authorList>
    </citation>
    <scope>NUCLEOTIDE SEQUENCE [LARGE SCALE GENOMIC DNA]</scope>
    <source>
        <strain evidence="1 2">DSM 23562</strain>
    </source>
</reference>
<dbReference type="AlphaFoldDB" id="A0A7W9SQQ5"/>
<accession>A0A7W9SQQ5</accession>
<evidence type="ECO:0000313" key="2">
    <source>
        <dbReference type="Proteomes" id="UP000520814"/>
    </source>
</evidence>
<organism evidence="1 2">
    <name type="scientific">Armatimonas rosea</name>
    <dbReference type="NCBI Taxonomy" id="685828"/>
    <lineage>
        <taxon>Bacteria</taxon>
        <taxon>Bacillati</taxon>
        <taxon>Armatimonadota</taxon>
        <taxon>Armatimonadia</taxon>
        <taxon>Armatimonadales</taxon>
        <taxon>Armatimonadaceae</taxon>
        <taxon>Armatimonas</taxon>
    </lineage>
</organism>
<name>A0A7W9SQQ5_ARMRO</name>